<dbReference type="SUPFAM" id="SSF52540">
    <property type="entry name" value="P-loop containing nucleoside triphosphate hydrolases"/>
    <property type="match status" value="1"/>
</dbReference>
<feature type="binding site" evidence="4">
    <location>
        <begin position="59"/>
        <end position="62"/>
    </location>
    <ligand>
        <name>GTP</name>
        <dbReference type="ChEBI" id="CHEBI:37565"/>
    </ligand>
</feature>
<dbReference type="PANTHER" id="PTHR30448">
    <property type="entry name" value="RNASE ADAPTER PROTEIN RAPZ"/>
    <property type="match status" value="1"/>
</dbReference>
<dbReference type="InterPro" id="IPR005337">
    <property type="entry name" value="RapZ-like"/>
</dbReference>
<reference evidence="7" key="1">
    <citation type="journal article" date="2021" name="PeerJ">
        <title>Extensive microbial diversity within the chicken gut microbiome revealed by metagenomics and culture.</title>
        <authorList>
            <person name="Gilroy R."/>
            <person name="Ravi A."/>
            <person name="Getino M."/>
            <person name="Pursley I."/>
            <person name="Horton D.L."/>
            <person name="Alikhan N.F."/>
            <person name="Baker D."/>
            <person name="Gharbi K."/>
            <person name="Hall N."/>
            <person name="Watson M."/>
            <person name="Adriaenssens E.M."/>
            <person name="Foster-Nyarko E."/>
            <person name="Jarju S."/>
            <person name="Secka A."/>
            <person name="Antonio M."/>
            <person name="Oren A."/>
            <person name="Chaudhuri R.R."/>
            <person name="La Ragione R."/>
            <person name="Hildebrand F."/>
            <person name="Pallen M.J."/>
        </authorList>
    </citation>
    <scope>NUCLEOTIDE SEQUENCE</scope>
    <source>
        <strain evidence="7">ChiSxjej3B15-1167</strain>
    </source>
</reference>
<feature type="domain" description="RapZ-like N-terminal" evidence="5">
    <location>
        <begin position="1"/>
        <end position="157"/>
    </location>
</feature>
<keyword evidence="3 4" id="KW-0342">GTP-binding</keyword>
<keyword evidence="1 4" id="KW-0547">Nucleotide-binding</keyword>
<dbReference type="PIRSF" id="PIRSF005052">
    <property type="entry name" value="P-loopkin"/>
    <property type="match status" value="1"/>
</dbReference>
<evidence type="ECO:0000313" key="8">
    <source>
        <dbReference type="Proteomes" id="UP000886805"/>
    </source>
</evidence>
<comment type="caution">
    <text evidence="7">The sequence shown here is derived from an EMBL/GenBank/DDBJ whole genome shotgun (WGS) entry which is preliminary data.</text>
</comment>
<evidence type="ECO:0000259" key="6">
    <source>
        <dbReference type="Pfam" id="PF22740"/>
    </source>
</evidence>
<dbReference type="Pfam" id="PF22740">
    <property type="entry name" value="PapZ_C"/>
    <property type="match status" value="1"/>
</dbReference>
<protein>
    <submittedName>
        <fullName evidence="7">RNase adapter RapZ</fullName>
    </submittedName>
</protein>
<evidence type="ECO:0000256" key="2">
    <source>
        <dbReference type="ARBA" id="ARBA00022840"/>
    </source>
</evidence>
<evidence type="ECO:0000256" key="4">
    <source>
        <dbReference type="HAMAP-Rule" id="MF_00636"/>
    </source>
</evidence>
<dbReference type="Pfam" id="PF03668">
    <property type="entry name" value="RapZ-like_N"/>
    <property type="match status" value="1"/>
</dbReference>
<evidence type="ECO:0000313" key="7">
    <source>
        <dbReference type="EMBL" id="HIX72670.1"/>
    </source>
</evidence>
<proteinExistence type="inferred from homology"/>
<gene>
    <name evidence="7" type="primary">rapZ</name>
    <name evidence="7" type="ORF">H9849_06570</name>
</gene>
<dbReference type="InterPro" id="IPR027417">
    <property type="entry name" value="P-loop_NTPase"/>
</dbReference>
<dbReference type="Gene3D" id="3.40.50.300">
    <property type="entry name" value="P-loop containing nucleotide triphosphate hydrolases"/>
    <property type="match status" value="1"/>
</dbReference>
<dbReference type="AlphaFoldDB" id="A0A9D2BDN0"/>
<feature type="binding site" evidence="4">
    <location>
        <begin position="8"/>
        <end position="15"/>
    </location>
    <ligand>
        <name>ATP</name>
        <dbReference type="ChEBI" id="CHEBI:30616"/>
    </ligand>
</feature>
<dbReference type="GO" id="GO:0005525">
    <property type="term" value="F:GTP binding"/>
    <property type="evidence" value="ECO:0007669"/>
    <property type="project" value="UniProtKB-UniRule"/>
</dbReference>
<feature type="domain" description="RapZ C-terminal" evidence="6">
    <location>
        <begin position="164"/>
        <end position="282"/>
    </location>
</feature>
<dbReference type="Proteomes" id="UP000886805">
    <property type="component" value="Unassembled WGS sequence"/>
</dbReference>
<dbReference type="PANTHER" id="PTHR30448:SF0">
    <property type="entry name" value="RNASE ADAPTER PROTEIN RAPZ"/>
    <property type="match status" value="1"/>
</dbReference>
<dbReference type="InterPro" id="IPR053931">
    <property type="entry name" value="RapZ_C"/>
</dbReference>
<reference evidence="7" key="2">
    <citation type="submission" date="2021-04" db="EMBL/GenBank/DDBJ databases">
        <authorList>
            <person name="Gilroy R."/>
        </authorList>
    </citation>
    <scope>NUCLEOTIDE SEQUENCE</scope>
    <source>
        <strain evidence="7">ChiSxjej3B15-1167</strain>
    </source>
</reference>
<dbReference type="InterPro" id="IPR053930">
    <property type="entry name" value="RapZ-like_N"/>
</dbReference>
<sequence>MRFVIVSGISGAGKSTALHMLEDMGFFCVDNLPVALLPNFGKIAFDRKVDVNRVAVTVDIRSGDGLDDLSEQLEVLKELGIRHEILFLDADDATLVMRYKETRRTHPLAGEGRVESGILRERELISFIRKQADYVIDTTSLLTRELRQELEKIFVGEENYGNFIVTLLSFGFKYGIPADADLVFDVRFLPNPYYDPNLRAMTGNDKEVQDYVLGCREAHIFLDKLEDMLKFLIPLYMDEGKNHLVVGIGCTGGRHRSVTMTNATYQRLRKLPYSVRMEHRDIAADQRRKEK</sequence>
<accession>A0A9D2BDN0</accession>
<dbReference type="EMBL" id="DXEQ01000193">
    <property type="protein sequence ID" value="HIX72670.1"/>
    <property type="molecule type" value="Genomic_DNA"/>
</dbReference>
<evidence type="ECO:0000259" key="5">
    <source>
        <dbReference type="Pfam" id="PF03668"/>
    </source>
</evidence>
<organism evidence="7 8">
    <name type="scientific">Candidatus Anaerobutyricum stercoripullorum</name>
    <dbReference type="NCBI Taxonomy" id="2838456"/>
    <lineage>
        <taxon>Bacteria</taxon>
        <taxon>Bacillati</taxon>
        <taxon>Bacillota</taxon>
        <taxon>Clostridia</taxon>
        <taxon>Lachnospirales</taxon>
        <taxon>Lachnospiraceae</taxon>
        <taxon>Anaerobutyricum</taxon>
    </lineage>
</organism>
<evidence type="ECO:0000256" key="3">
    <source>
        <dbReference type="ARBA" id="ARBA00023134"/>
    </source>
</evidence>
<evidence type="ECO:0000256" key="1">
    <source>
        <dbReference type="ARBA" id="ARBA00022741"/>
    </source>
</evidence>
<keyword evidence="2 4" id="KW-0067">ATP-binding</keyword>
<dbReference type="HAMAP" id="MF_00636">
    <property type="entry name" value="RapZ_like"/>
    <property type="match status" value="1"/>
</dbReference>
<dbReference type="GO" id="GO:0005524">
    <property type="term" value="F:ATP binding"/>
    <property type="evidence" value="ECO:0007669"/>
    <property type="project" value="UniProtKB-UniRule"/>
</dbReference>
<name>A0A9D2BDN0_9FIRM</name>
<dbReference type="NCBIfam" id="NF003828">
    <property type="entry name" value="PRK05416.1"/>
    <property type="match status" value="1"/>
</dbReference>